<comment type="caution">
    <text evidence="2">The sequence shown here is derived from an EMBL/GenBank/DDBJ whole genome shotgun (WGS) entry which is preliminary data.</text>
</comment>
<dbReference type="Proteomes" id="UP000617041">
    <property type="component" value="Unassembled WGS sequence"/>
</dbReference>
<feature type="region of interest" description="Disordered" evidence="1">
    <location>
        <begin position="57"/>
        <end position="82"/>
    </location>
</feature>
<reference evidence="2" key="1">
    <citation type="submission" date="2020-12" db="EMBL/GenBank/DDBJ databases">
        <title>Ramlibacter sp. nov., isolated from a freshwater alga, Cryptomonas.</title>
        <authorList>
            <person name="Kim H.M."/>
            <person name="Jeon C.O."/>
        </authorList>
    </citation>
    <scope>NUCLEOTIDE SEQUENCE</scope>
    <source>
        <strain evidence="2">CrO1</strain>
    </source>
</reference>
<evidence type="ECO:0000313" key="2">
    <source>
        <dbReference type="EMBL" id="MBK0391208.1"/>
    </source>
</evidence>
<sequence length="306" mass="33215">MNPHREAPVRPLAVLALAVLAAHLLLLRVAPPPLSWSHVEPPAPMVRVQLALPPMATADPVPLTPPPPARRPTVAQPGTPRTAATQPELVIAPSMLTAPAAARWRYVALTLHRGVLLEGTASLDWKPVGGTYDAVLGIDVAGLPRREQRSTGEFADGEGLRPRRFSDRQRGEQATHFERDAGQVLFSANQPPVALLAGAQDRVSVLLQLLALARAEPSRMAPGAAIDVQVAGTRVAEPWRFVVERWEAIDLPAGPVRALKLTRSPAREYDLRMEVWLAPDYGPVRLRLTPPNGDWLDLQWSGTDKG</sequence>
<dbReference type="Pfam" id="PF11306">
    <property type="entry name" value="DUF3108"/>
    <property type="match status" value="1"/>
</dbReference>
<dbReference type="AlphaFoldDB" id="A0A934UQ25"/>
<accession>A0A934UQ25</accession>
<dbReference type="RefSeq" id="WP_200786043.1">
    <property type="nucleotide sequence ID" value="NZ_JAEDAO010000001.1"/>
</dbReference>
<dbReference type="EMBL" id="JAEDAO010000001">
    <property type="protein sequence ID" value="MBK0391208.1"/>
    <property type="molecule type" value="Genomic_DNA"/>
</dbReference>
<organism evidence="2 3">
    <name type="scientific">Ramlibacter algicola</name>
    <dbReference type="NCBI Taxonomy" id="2795217"/>
    <lineage>
        <taxon>Bacteria</taxon>
        <taxon>Pseudomonadati</taxon>
        <taxon>Pseudomonadota</taxon>
        <taxon>Betaproteobacteria</taxon>
        <taxon>Burkholderiales</taxon>
        <taxon>Comamonadaceae</taxon>
        <taxon>Ramlibacter</taxon>
    </lineage>
</organism>
<feature type="compositionally biased region" description="Basic and acidic residues" evidence="1">
    <location>
        <begin position="158"/>
        <end position="174"/>
    </location>
</feature>
<gene>
    <name evidence="2" type="ORF">I8E28_01275</name>
</gene>
<evidence type="ECO:0000313" key="3">
    <source>
        <dbReference type="Proteomes" id="UP000617041"/>
    </source>
</evidence>
<dbReference type="InterPro" id="IPR021457">
    <property type="entry name" value="DUF3108"/>
</dbReference>
<feature type="region of interest" description="Disordered" evidence="1">
    <location>
        <begin position="153"/>
        <end position="174"/>
    </location>
</feature>
<evidence type="ECO:0000256" key="1">
    <source>
        <dbReference type="SAM" id="MobiDB-lite"/>
    </source>
</evidence>
<name>A0A934UQ25_9BURK</name>
<proteinExistence type="predicted"/>
<protein>
    <submittedName>
        <fullName evidence="2">DUF3108 domain-containing protein</fullName>
    </submittedName>
</protein>
<keyword evidence="3" id="KW-1185">Reference proteome</keyword>